<dbReference type="InterPro" id="IPR042099">
    <property type="entry name" value="ANL_N_sf"/>
</dbReference>
<evidence type="ECO:0000259" key="1">
    <source>
        <dbReference type="Pfam" id="PF00501"/>
    </source>
</evidence>
<reference evidence="3 4" key="1">
    <citation type="submission" date="2024-10" db="EMBL/GenBank/DDBJ databases">
        <title>The Natural Products Discovery Center: Release of the First 8490 Sequenced Strains for Exploring Actinobacteria Biosynthetic Diversity.</title>
        <authorList>
            <person name="Kalkreuter E."/>
            <person name="Kautsar S.A."/>
            <person name="Yang D."/>
            <person name="Bader C.D."/>
            <person name="Teijaro C.N."/>
            <person name="Fluegel L."/>
            <person name="Davis C.M."/>
            <person name="Simpson J.R."/>
            <person name="Lauterbach L."/>
            <person name="Steele A.D."/>
            <person name="Gui C."/>
            <person name="Meng S."/>
            <person name="Li G."/>
            <person name="Viehrig K."/>
            <person name="Ye F."/>
            <person name="Su P."/>
            <person name="Kiefer A.F."/>
            <person name="Nichols A."/>
            <person name="Cepeda A.J."/>
            <person name="Yan W."/>
            <person name="Fan B."/>
            <person name="Jiang Y."/>
            <person name="Adhikari A."/>
            <person name="Zheng C.-J."/>
            <person name="Schuster L."/>
            <person name="Cowan T.M."/>
            <person name="Smanski M.J."/>
            <person name="Chevrette M.G."/>
            <person name="De Carvalho L.P.S."/>
            <person name="Shen B."/>
        </authorList>
    </citation>
    <scope>NUCLEOTIDE SEQUENCE [LARGE SCALE GENOMIC DNA]</scope>
    <source>
        <strain evidence="3 4">NPDC019377</strain>
    </source>
</reference>
<evidence type="ECO:0000313" key="3">
    <source>
        <dbReference type="EMBL" id="MFI2230357.1"/>
    </source>
</evidence>
<dbReference type="Gene3D" id="3.40.50.12780">
    <property type="entry name" value="N-terminal domain of ligase-like"/>
    <property type="match status" value="1"/>
</dbReference>
<accession>A0ABW7VZS5</accession>
<protein>
    <submittedName>
        <fullName evidence="3">AMP-binding protein</fullName>
    </submittedName>
</protein>
<dbReference type="Proteomes" id="UP001611494">
    <property type="component" value="Unassembled WGS sequence"/>
</dbReference>
<dbReference type="Pfam" id="PF00501">
    <property type="entry name" value="AMP-binding"/>
    <property type="match status" value="1"/>
</dbReference>
<evidence type="ECO:0000259" key="2">
    <source>
        <dbReference type="Pfam" id="PF13193"/>
    </source>
</evidence>
<evidence type="ECO:0000313" key="4">
    <source>
        <dbReference type="Proteomes" id="UP001611494"/>
    </source>
</evidence>
<feature type="domain" description="AMP-binding enzyme C-terminal" evidence="2">
    <location>
        <begin position="410"/>
        <end position="485"/>
    </location>
</feature>
<dbReference type="InterPro" id="IPR000873">
    <property type="entry name" value="AMP-dep_synth/lig_dom"/>
</dbReference>
<dbReference type="SUPFAM" id="SSF56801">
    <property type="entry name" value="Acetyl-CoA synthetase-like"/>
    <property type="match status" value="1"/>
</dbReference>
<dbReference type="InterPro" id="IPR050237">
    <property type="entry name" value="ATP-dep_AMP-bd_enzyme"/>
</dbReference>
<dbReference type="PANTHER" id="PTHR43767">
    <property type="entry name" value="LONG-CHAIN-FATTY-ACID--COA LIGASE"/>
    <property type="match status" value="1"/>
</dbReference>
<dbReference type="InterPro" id="IPR020845">
    <property type="entry name" value="AMP-binding_CS"/>
</dbReference>
<keyword evidence="4" id="KW-1185">Reference proteome</keyword>
<name>A0ABW7VZS5_9NOCA</name>
<dbReference type="EMBL" id="JBIRYL010000001">
    <property type="protein sequence ID" value="MFI2230357.1"/>
    <property type="molecule type" value="Genomic_DNA"/>
</dbReference>
<dbReference type="PANTHER" id="PTHR43767:SF1">
    <property type="entry name" value="NONRIBOSOMAL PEPTIDE SYNTHASE PES1 (EUROFUNG)-RELATED"/>
    <property type="match status" value="1"/>
</dbReference>
<dbReference type="Gene3D" id="3.30.300.30">
    <property type="match status" value="1"/>
</dbReference>
<proteinExistence type="predicted"/>
<dbReference type="PROSITE" id="PS00455">
    <property type="entry name" value="AMP_BINDING"/>
    <property type="match status" value="1"/>
</dbReference>
<dbReference type="InterPro" id="IPR025110">
    <property type="entry name" value="AMP-bd_C"/>
</dbReference>
<comment type="caution">
    <text evidence="3">The sequence shown here is derived from an EMBL/GenBank/DDBJ whole genome shotgun (WGS) entry which is preliminary data.</text>
</comment>
<dbReference type="RefSeq" id="WP_397061765.1">
    <property type="nucleotide sequence ID" value="NZ_JBIRYL010000001.1"/>
</dbReference>
<dbReference type="Pfam" id="PF13193">
    <property type="entry name" value="AMP-binding_C"/>
    <property type="match status" value="1"/>
</dbReference>
<sequence>MTASAPGSLPTDPTIPALLRDRADRRGDHLALRAGPITLTYRELVGRVAAVAGSLAEQGVRAGDPVAVLSRNRIELVDLLLGCAWLGAVAVPLNIALRGDSLAHVLTSSGARYLLLEAEFAGRVAETGYDGTTRVIGTDTAPGPHGRPRPAAAVSALDPAAVLFTSGTTGLPKGVRCPHAQFLWWGHGVGASLDLGPDDVLYNGLPLFHTNAIGAVFQAFVAGATFVLGEHFSVREHWRRVADADATVIYLLGAMVTMLAGRPPSELDRAHRATRALAPATPAHLCEPFRERFGIELIDGFGSTETNLVLGSLPGARRAGYLGTVMPGYEAAVVDEAGTPVADGIAGELVVRTEHPGAFALGYLGEPVPGPAAWRRTGDRVVREPDGWFRFVDRIKDVIRRRGENISSVQVEQVLARHPGIAQVAVFPVPSELAEDEVMAAVVPRPGVSVDPAALRRFASAHLAGFALPRYIDVVAELPLTETGKVRKAELRTRGVGANTWTAESNTH</sequence>
<organism evidence="3 4">
    <name type="scientific">Nocardia testacea</name>
    <dbReference type="NCBI Taxonomy" id="248551"/>
    <lineage>
        <taxon>Bacteria</taxon>
        <taxon>Bacillati</taxon>
        <taxon>Actinomycetota</taxon>
        <taxon>Actinomycetes</taxon>
        <taxon>Mycobacteriales</taxon>
        <taxon>Nocardiaceae</taxon>
        <taxon>Nocardia</taxon>
    </lineage>
</organism>
<dbReference type="InterPro" id="IPR045851">
    <property type="entry name" value="AMP-bd_C_sf"/>
</dbReference>
<gene>
    <name evidence="3" type="ORF">ACH49Z_10940</name>
</gene>
<feature type="domain" description="AMP-dependent synthetase/ligase" evidence="1">
    <location>
        <begin position="20"/>
        <end position="363"/>
    </location>
</feature>